<dbReference type="InterPro" id="IPR035979">
    <property type="entry name" value="RBD_domain_sf"/>
</dbReference>
<dbReference type="SMART" id="SM00360">
    <property type="entry name" value="RRM"/>
    <property type="match status" value="3"/>
</dbReference>
<dbReference type="RefSeq" id="XP_009014475.1">
    <property type="nucleotide sequence ID" value="XM_009016227.1"/>
</dbReference>
<dbReference type="GeneID" id="20215338"/>
<dbReference type="EMBL" id="AMQM01003541">
    <property type="status" value="NOT_ANNOTATED_CDS"/>
    <property type="molecule type" value="Genomic_DNA"/>
</dbReference>
<dbReference type="InParanoid" id="T1G2P0"/>
<evidence type="ECO:0000256" key="1">
    <source>
        <dbReference type="ARBA" id="ARBA00004496"/>
    </source>
</evidence>
<dbReference type="CTD" id="20215338"/>
<dbReference type="SUPFAM" id="SSF54928">
    <property type="entry name" value="RNA-binding domain, RBD"/>
    <property type="match status" value="2"/>
</dbReference>
<evidence type="ECO:0000313" key="8">
    <source>
        <dbReference type="EMBL" id="ESO07097.1"/>
    </source>
</evidence>
<gene>
    <name evidence="9" type="primary">20215338</name>
    <name evidence="8" type="ORF">HELRODRAFT_76754</name>
</gene>
<dbReference type="Pfam" id="PF00076">
    <property type="entry name" value="RRM_1"/>
    <property type="match status" value="3"/>
</dbReference>
<comment type="subcellular location">
    <subcellularLocation>
        <location evidence="1">Cytoplasm</location>
    </subcellularLocation>
</comment>
<keyword evidence="10" id="KW-1185">Reference proteome</keyword>
<organism evidence="9 10">
    <name type="scientific">Helobdella robusta</name>
    <name type="common">Californian leech</name>
    <dbReference type="NCBI Taxonomy" id="6412"/>
    <lineage>
        <taxon>Eukaryota</taxon>
        <taxon>Metazoa</taxon>
        <taxon>Spiralia</taxon>
        <taxon>Lophotrochozoa</taxon>
        <taxon>Annelida</taxon>
        <taxon>Clitellata</taxon>
        <taxon>Hirudinea</taxon>
        <taxon>Rhynchobdellida</taxon>
        <taxon>Glossiphoniidae</taxon>
        <taxon>Helobdella</taxon>
    </lineage>
</organism>
<feature type="region of interest" description="Disordered" evidence="6">
    <location>
        <begin position="311"/>
        <end position="333"/>
    </location>
</feature>
<dbReference type="InterPro" id="IPR000504">
    <property type="entry name" value="RRM_dom"/>
</dbReference>
<dbReference type="PANTHER" id="PTHR21245">
    <property type="entry name" value="HETEROGENEOUS NUCLEAR RIBONUCLEOPROTEIN"/>
    <property type="match status" value="1"/>
</dbReference>
<evidence type="ECO:0000256" key="2">
    <source>
        <dbReference type="ARBA" id="ARBA00022490"/>
    </source>
</evidence>
<dbReference type="OMA" id="SRHGKKC"/>
<dbReference type="CDD" id="cd12249">
    <property type="entry name" value="RRM1_hnRNPR_like"/>
    <property type="match status" value="1"/>
</dbReference>
<dbReference type="InterPro" id="IPR006535">
    <property type="entry name" value="HnRNP_R/Q_splicing_fac"/>
</dbReference>
<dbReference type="EnsemblMetazoa" id="HelroT76754">
    <property type="protein sequence ID" value="HelroP76754"/>
    <property type="gene ID" value="HelroG76754"/>
</dbReference>
<accession>T1G2P0</accession>
<dbReference type="InterPro" id="IPR012677">
    <property type="entry name" value="Nucleotide-bd_a/b_plait_sf"/>
</dbReference>
<name>T1G2P0_HELRO</name>
<dbReference type="OrthoDB" id="3800936at2759"/>
<evidence type="ECO:0000256" key="6">
    <source>
        <dbReference type="SAM" id="MobiDB-lite"/>
    </source>
</evidence>
<reference evidence="10" key="1">
    <citation type="submission" date="2012-12" db="EMBL/GenBank/DDBJ databases">
        <authorList>
            <person name="Hellsten U."/>
            <person name="Grimwood J."/>
            <person name="Chapman J.A."/>
            <person name="Shapiro H."/>
            <person name="Aerts A."/>
            <person name="Otillar R.P."/>
            <person name="Terry A.Y."/>
            <person name="Boore J.L."/>
            <person name="Simakov O."/>
            <person name="Marletaz F."/>
            <person name="Cho S.-J."/>
            <person name="Edsinger-Gonzales E."/>
            <person name="Havlak P."/>
            <person name="Kuo D.-H."/>
            <person name="Larsson T."/>
            <person name="Lv J."/>
            <person name="Arendt D."/>
            <person name="Savage R."/>
            <person name="Osoegawa K."/>
            <person name="de Jong P."/>
            <person name="Lindberg D.R."/>
            <person name="Seaver E.C."/>
            <person name="Weisblat D.A."/>
            <person name="Putnam N.H."/>
            <person name="Grigoriev I.V."/>
            <person name="Rokhsar D.S."/>
        </authorList>
    </citation>
    <scope>NUCLEOTIDE SEQUENCE</scope>
</reference>
<dbReference type="eggNOG" id="KOG0117">
    <property type="taxonomic scope" value="Eukaryota"/>
</dbReference>
<evidence type="ECO:0000256" key="4">
    <source>
        <dbReference type="ARBA" id="ARBA00022884"/>
    </source>
</evidence>
<dbReference type="GO" id="GO:0003729">
    <property type="term" value="F:mRNA binding"/>
    <property type="evidence" value="ECO:0000318"/>
    <property type="project" value="GO_Central"/>
</dbReference>
<keyword evidence="4 5" id="KW-0694">RNA-binding</keyword>
<keyword evidence="2" id="KW-0963">Cytoplasm</keyword>
<dbReference type="FunFam" id="3.30.70.330:FF:000022">
    <property type="entry name" value="APOBEC1 complementation factor isoform X1"/>
    <property type="match status" value="1"/>
</dbReference>
<dbReference type="GO" id="GO:0005634">
    <property type="term" value="C:nucleus"/>
    <property type="evidence" value="ECO:0000318"/>
    <property type="project" value="GO_Central"/>
</dbReference>
<dbReference type="STRING" id="6412.T1G2P0"/>
<dbReference type="KEGG" id="hro:HELRODRAFT_76754"/>
<evidence type="ECO:0000259" key="7">
    <source>
        <dbReference type="PROSITE" id="PS50102"/>
    </source>
</evidence>
<evidence type="ECO:0000313" key="10">
    <source>
        <dbReference type="Proteomes" id="UP000015101"/>
    </source>
</evidence>
<dbReference type="Gene3D" id="3.30.70.330">
    <property type="match status" value="3"/>
</dbReference>
<keyword evidence="3" id="KW-0677">Repeat</keyword>
<feature type="compositionally biased region" description="Basic and acidic residues" evidence="6">
    <location>
        <begin position="311"/>
        <end position="320"/>
    </location>
</feature>
<dbReference type="HOGENOM" id="CLU_022960_4_0_1"/>
<evidence type="ECO:0000256" key="3">
    <source>
        <dbReference type="ARBA" id="ARBA00022737"/>
    </source>
</evidence>
<dbReference type="GO" id="GO:0005737">
    <property type="term" value="C:cytoplasm"/>
    <property type="evidence" value="ECO:0007669"/>
    <property type="project" value="UniProtKB-SubCell"/>
</dbReference>
<feature type="domain" description="RRM" evidence="7">
    <location>
        <begin position="140"/>
        <end position="222"/>
    </location>
</feature>
<dbReference type="AlphaFoldDB" id="T1G2P0"/>
<evidence type="ECO:0000256" key="5">
    <source>
        <dbReference type="PROSITE-ProRule" id="PRU00176"/>
    </source>
</evidence>
<proteinExistence type="predicted"/>
<reference evidence="8 10" key="2">
    <citation type="journal article" date="2013" name="Nature">
        <title>Insights into bilaterian evolution from three spiralian genomes.</title>
        <authorList>
            <person name="Simakov O."/>
            <person name="Marletaz F."/>
            <person name="Cho S.J."/>
            <person name="Edsinger-Gonzales E."/>
            <person name="Havlak P."/>
            <person name="Hellsten U."/>
            <person name="Kuo D.H."/>
            <person name="Larsson T."/>
            <person name="Lv J."/>
            <person name="Arendt D."/>
            <person name="Savage R."/>
            <person name="Osoegawa K."/>
            <person name="de Jong P."/>
            <person name="Grimwood J."/>
            <person name="Chapman J.A."/>
            <person name="Shapiro H."/>
            <person name="Aerts A."/>
            <person name="Otillar R.P."/>
            <person name="Terry A.Y."/>
            <person name="Boore J.L."/>
            <person name="Grigoriev I.V."/>
            <person name="Lindberg D.R."/>
            <person name="Seaver E.C."/>
            <person name="Weisblat D.A."/>
            <person name="Putnam N.H."/>
            <person name="Rokhsar D.S."/>
        </authorList>
    </citation>
    <scope>NUCLEOTIDE SEQUENCE</scope>
</reference>
<protein>
    <recommendedName>
        <fullName evidence="7">RRM domain-containing protein</fullName>
    </recommendedName>
</protein>
<feature type="domain" description="RRM" evidence="7">
    <location>
        <begin position="60"/>
        <end position="138"/>
    </location>
</feature>
<reference evidence="9" key="3">
    <citation type="submission" date="2015-06" db="UniProtKB">
        <authorList>
            <consortium name="EnsemblMetazoa"/>
        </authorList>
    </citation>
    <scope>IDENTIFICATION</scope>
</reference>
<feature type="domain" description="RRM" evidence="7">
    <location>
        <begin position="235"/>
        <end position="309"/>
    </location>
</feature>
<evidence type="ECO:0000313" key="9">
    <source>
        <dbReference type="EnsemblMetazoa" id="HelroP76754"/>
    </source>
</evidence>
<sequence>MKAGNEILGVTGASNETALRLLMARTGFPIEQRPGTGQRIYGPPPVGHPLRDIGEPGRGCEVFVGKIPRDCYEDELIPVLERCGPVYELRMMMDFVGTNRGFCFVTFIDNNSARRAVKELNDYEIRKGRKIGVCPSVDNCRLFLGGLPRDKHRPEILENISKLVPGVRDVIVKPDARDKQKNRGFAFVEFETHHLAAMARRKLVNKGIRMWDQVIAVDWAEPEPEVDREIMEKVKILYFRNLMLHTTESTLELLCAEVLGRNDALERVKKLKDYAFVHFKERKDALLVMEQLNGRNVDGADIEIVLSKPVEKKPASKEEQAVPAHLGVSFDDD</sequence>
<dbReference type="EMBL" id="KB096222">
    <property type="protein sequence ID" value="ESO07097.1"/>
    <property type="molecule type" value="Genomic_DNA"/>
</dbReference>
<dbReference type="Proteomes" id="UP000015101">
    <property type="component" value="Unassembled WGS sequence"/>
</dbReference>
<dbReference type="PROSITE" id="PS50102">
    <property type="entry name" value="RRM"/>
    <property type="match status" value="3"/>
</dbReference>
<dbReference type="NCBIfam" id="TIGR01648">
    <property type="entry name" value="hnRNP-R-Q"/>
    <property type="match status" value="1"/>
</dbReference>